<dbReference type="EMBL" id="QKXF01000159">
    <property type="protein sequence ID" value="RQM15368.1"/>
    <property type="molecule type" value="Genomic_DNA"/>
</dbReference>
<organism evidence="1 2">
    <name type="scientific">Peronospora effusa</name>
    <dbReference type="NCBI Taxonomy" id="542832"/>
    <lineage>
        <taxon>Eukaryota</taxon>
        <taxon>Sar</taxon>
        <taxon>Stramenopiles</taxon>
        <taxon>Oomycota</taxon>
        <taxon>Peronosporomycetes</taxon>
        <taxon>Peronosporales</taxon>
        <taxon>Peronosporaceae</taxon>
        <taxon>Peronospora</taxon>
    </lineage>
</organism>
<proteinExistence type="predicted"/>
<dbReference type="AlphaFoldDB" id="A0A3R7WQX2"/>
<sequence length="71" mass="8123">MNGHGGSWARDFIVDELYKTLDEVYDDRSIEELGRKFCALATLNMDMSGVCFLIVLLYDKRNPFELSVTSI</sequence>
<accession>A0A3R7WQX2</accession>
<gene>
    <name evidence="1" type="ORF">DD237_005359</name>
</gene>
<name>A0A3R7WQX2_9STRA</name>
<comment type="caution">
    <text evidence="1">The sequence shown here is derived from an EMBL/GenBank/DDBJ whole genome shotgun (WGS) entry which is preliminary data.</text>
</comment>
<evidence type="ECO:0000313" key="1">
    <source>
        <dbReference type="EMBL" id="RQM15368.1"/>
    </source>
</evidence>
<dbReference type="Proteomes" id="UP000286097">
    <property type="component" value="Unassembled WGS sequence"/>
</dbReference>
<protein>
    <submittedName>
        <fullName evidence="1">Uncharacterized protein</fullName>
    </submittedName>
</protein>
<reference evidence="1 2" key="1">
    <citation type="submission" date="2018-06" db="EMBL/GenBank/DDBJ databases">
        <title>Comparative genomics of downy mildews reveals potential adaptations to biotrophy.</title>
        <authorList>
            <person name="Fletcher K."/>
            <person name="Klosterman S.J."/>
            <person name="Derevnina L."/>
            <person name="Martin F."/>
            <person name="Koike S."/>
            <person name="Reyes Chin-Wo S."/>
            <person name="Mou B."/>
            <person name="Michelmore R."/>
        </authorList>
    </citation>
    <scope>NUCLEOTIDE SEQUENCE [LARGE SCALE GENOMIC DNA]</scope>
    <source>
        <strain evidence="1 2">R13</strain>
    </source>
</reference>
<dbReference type="VEuPathDB" id="FungiDB:DD237_005359"/>
<evidence type="ECO:0000313" key="2">
    <source>
        <dbReference type="Proteomes" id="UP000286097"/>
    </source>
</evidence>